<dbReference type="EC" id="3.1.4.-" evidence="2"/>
<proteinExistence type="inferred from homology"/>
<name>A0A3S9SZM8_9FIRM</name>
<dbReference type="GO" id="GO:0046872">
    <property type="term" value="F:metal ion binding"/>
    <property type="evidence" value="ECO:0007669"/>
    <property type="project" value="UniProtKB-KW"/>
</dbReference>
<dbReference type="Pfam" id="PF12850">
    <property type="entry name" value="Metallophos_2"/>
    <property type="match status" value="1"/>
</dbReference>
<dbReference type="InterPro" id="IPR024654">
    <property type="entry name" value="Calcineurin-like_PHP_lpxH"/>
</dbReference>
<sequence length="191" mass="22132">MRIGVIADTHIPDKYHKLSSRIIEAFSGVDLILHCGDIIEMKILDQLKEIAPVEAVAGNHDLERNLDLPRKKVLDLNGYRIGMIHGDELNGLYVNKTQLKEWLYQVLVEPFINEKGLDIIVFGHYHQPLLESFRVEFYPENQPFKKLKKDVLVFNPGMPIRNRHLSSVGFIELGRDEICIDLKVFTYPRNR</sequence>
<accession>A0A3S9SZM8</accession>
<dbReference type="RefSeq" id="WP_127017115.1">
    <property type="nucleotide sequence ID" value="NZ_CP016379.1"/>
</dbReference>
<dbReference type="Gene3D" id="3.60.21.10">
    <property type="match status" value="1"/>
</dbReference>
<dbReference type="AlphaFoldDB" id="A0A3S9SZM8"/>
<dbReference type="OrthoDB" id="9800565at2"/>
<evidence type="ECO:0000256" key="1">
    <source>
        <dbReference type="ARBA" id="ARBA00008950"/>
    </source>
</evidence>
<keyword evidence="5" id="KW-1185">Reference proteome</keyword>
<dbReference type="KEGG" id="aft:BBF96_10450"/>
<reference evidence="4 5" key="1">
    <citation type="submission" date="2016-07" db="EMBL/GenBank/DDBJ databases">
        <title>Genome and transcriptome analysis of iron-reducing fermentative bacteria Anoxybacter fermentans.</title>
        <authorList>
            <person name="Zeng X."/>
            <person name="Shao Z."/>
        </authorList>
    </citation>
    <scope>NUCLEOTIDE SEQUENCE [LARGE SCALE GENOMIC DNA]</scope>
    <source>
        <strain evidence="4 5">DY22613</strain>
    </source>
</reference>
<dbReference type="PANTHER" id="PTHR11124">
    <property type="entry name" value="VACUOLAR SORTING PROTEIN VPS29"/>
    <property type="match status" value="1"/>
</dbReference>
<protein>
    <recommendedName>
        <fullName evidence="2">Phosphoesterase</fullName>
        <ecNumber evidence="2">3.1.4.-</ecNumber>
    </recommendedName>
</protein>
<dbReference type="InterPro" id="IPR000979">
    <property type="entry name" value="Phosphodiesterase_MJ0936/Vps29"/>
</dbReference>
<evidence type="ECO:0000313" key="4">
    <source>
        <dbReference type="EMBL" id="AZR73768.1"/>
    </source>
</evidence>
<dbReference type="EMBL" id="CP016379">
    <property type="protein sequence ID" value="AZR73768.1"/>
    <property type="molecule type" value="Genomic_DNA"/>
</dbReference>
<comment type="similarity">
    <text evidence="1 2">Belongs to the metallophosphoesterase superfamily. YfcE family.</text>
</comment>
<dbReference type="NCBIfam" id="TIGR00040">
    <property type="entry name" value="yfcE"/>
    <property type="match status" value="1"/>
</dbReference>
<dbReference type="InterPro" id="IPR029052">
    <property type="entry name" value="Metallo-depent_PP-like"/>
</dbReference>
<evidence type="ECO:0000259" key="3">
    <source>
        <dbReference type="Pfam" id="PF12850"/>
    </source>
</evidence>
<feature type="domain" description="Calcineurin-like phosphoesterase" evidence="3">
    <location>
        <begin position="1"/>
        <end position="166"/>
    </location>
</feature>
<gene>
    <name evidence="4" type="ORF">BBF96_10450</name>
</gene>
<dbReference type="Proteomes" id="UP000267250">
    <property type="component" value="Chromosome"/>
</dbReference>
<keyword evidence="2" id="KW-0479">Metal-binding</keyword>
<dbReference type="SUPFAM" id="SSF56300">
    <property type="entry name" value="Metallo-dependent phosphatases"/>
    <property type="match status" value="1"/>
</dbReference>
<evidence type="ECO:0000256" key="2">
    <source>
        <dbReference type="RuleBase" id="RU362039"/>
    </source>
</evidence>
<dbReference type="GO" id="GO:0016787">
    <property type="term" value="F:hydrolase activity"/>
    <property type="evidence" value="ECO:0007669"/>
    <property type="project" value="UniProtKB-UniRule"/>
</dbReference>
<evidence type="ECO:0000313" key="5">
    <source>
        <dbReference type="Proteomes" id="UP000267250"/>
    </source>
</evidence>
<organism evidence="4 5">
    <name type="scientific">Anoxybacter fermentans</name>
    <dbReference type="NCBI Taxonomy" id="1323375"/>
    <lineage>
        <taxon>Bacteria</taxon>
        <taxon>Bacillati</taxon>
        <taxon>Bacillota</taxon>
        <taxon>Clostridia</taxon>
        <taxon>Halanaerobiales</taxon>
        <taxon>Anoxybacter</taxon>
    </lineage>
</organism>
<comment type="cofactor">
    <cofactor evidence="2">
        <name>a divalent metal cation</name>
        <dbReference type="ChEBI" id="CHEBI:60240"/>
    </cofactor>
</comment>